<accession>A0A0K0X1S2</accession>
<dbReference type="SUPFAM" id="SSF53335">
    <property type="entry name" value="S-adenosyl-L-methionine-dependent methyltransferases"/>
    <property type="match status" value="1"/>
</dbReference>
<keyword evidence="3" id="KW-0949">S-adenosyl-L-methionine</keyword>
<protein>
    <submittedName>
        <fullName evidence="5">SAM-dependent methyltransferase</fullName>
    </submittedName>
</protein>
<dbReference type="STRING" id="134601.AFA91_05105"/>
<organism evidence="5 6">
    <name type="scientific">Mycolicibacterium goodii</name>
    <name type="common">Mycobacterium goodii</name>
    <dbReference type="NCBI Taxonomy" id="134601"/>
    <lineage>
        <taxon>Bacteria</taxon>
        <taxon>Bacillati</taxon>
        <taxon>Actinomycetota</taxon>
        <taxon>Actinomycetes</taxon>
        <taxon>Mycobacteriales</taxon>
        <taxon>Mycobacteriaceae</taxon>
        <taxon>Mycolicibacterium</taxon>
    </lineage>
</organism>
<dbReference type="AlphaFoldDB" id="A0A0K0X1S2"/>
<proteinExistence type="predicted"/>
<dbReference type="InterPro" id="IPR029063">
    <property type="entry name" value="SAM-dependent_MTases_sf"/>
</dbReference>
<dbReference type="OrthoDB" id="9805171at2"/>
<dbReference type="GO" id="GO:0032259">
    <property type="term" value="P:methylation"/>
    <property type="evidence" value="ECO:0007669"/>
    <property type="project" value="UniProtKB-KW"/>
</dbReference>
<keyword evidence="2 5" id="KW-0808">Transferase</keyword>
<dbReference type="PATRIC" id="fig|134601.6.peg.1057"/>
<evidence type="ECO:0000256" key="3">
    <source>
        <dbReference type="ARBA" id="ARBA00022691"/>
    </source>
</evidence>
<reference evidence="5 6" key="1">
    <citation type="submission" date="2015-07" db="EMBL/GenBank/DDBJ databases">
        <title>Complete genome sequence of Mycobacterium goodii X7B, a facultative thermophilic biodesulfurizing bacterium.</title>
        <authorList>
            <person name="Yu B."/>
            <person name="Li F."/>
            <person name="Xu P."/>
        </authorList>
    </citation>
    <scope>NUCLEOTIDE SEQUENCE [LARGE SCALE GENOMIC DNA]</scope>
    <source>
        <strain evidence="5 6">X7B</strain>
    </source>
</reference>
<dbReference type="InterPro" id="IPR041698">
    <property type="entry name" value="Methyltransf_25"/>
</dbReference>
<evidence type="ECO:0000259" key="4">
    <source>
        <dbReference type="Pfam" id="PF13649"/>
    </source>
</evidence>
<dbReference type="Gene3D" id="3.40.50.150">
    <property type="entry name" value="Vaccinia Virus protein VP39"/>
    <property type="match status" value="1"/>
</dbReference>
<evidence type="ECO:0000313" key="5">
    <source>
        <dbReference type="EMBL" id="AKS31364.1"/>
    </source>
</evidence>
<dbReference type="Proteomes" id="UP000062255">
    <property type="component" value="Chromosome"/>
</dbReference>
<dbReference type="GO" id="GO:0008168">
    <property type="term" value="F:methyltransferase activity"/>
    <property type="evidence" value="ECO:0007669"/>
    <property type="project" value="UniProtKB-KW"/>
</dbReference>
<gene>
    <name evidence="5" type="ORF">AFA91_05105</name>
</gene>
<evidence type="ECO:0000256" key="1">
    <source>
        <dbReference type="ARBA" id="ARBA00022603"/>
    </source>
</evidence>
<evidence type="ECO:0000256" key="2">
    <source>
        <dbReference type="ARBA" id="ARBA00022679"/>
    </source>
</evidence>
<name>A0A0K0X1S2_MYCGD</name>
<feature type="domain" description="Methyltransferase" evidence="4">
    <location>
        <begin position="61"/>
        <end position="151"/>
    </location>
</feature>
<sequence>MLGVWFAARLPPTVVSVYDQYDVIATEYARAFPDDFASRPFERAVIRAFADLVQQSGGDHVLDVGCGPGQATAQLGAAGHRVDAVDGSPAMVSLARQRHPDAGYRVADMFSLPYPDGTFAGVCSWYSIIHTPADRLAVLFAEFGRVLTEPGWLLLGFQTEAPPLVFDEAFGHKVDMTFLRHDIGAVHEALLATGFTVHVTSKRERLHHLNETAAQAFIIAHRGPIR</sequence>
<dbReference type="EMBL" id="CP012150">
    <property type="protein sequence ID" value="AKS31364.1"/>
    <property type="molecule type" value="Genomic_DNA"/>
</dbReference>
<dbReference type="Pfam" id="PF13649">
    <property type="entry name" value="Methyltransf_25"/>
    <property type="match status" value="1"/>
</dbReference>
<dbReference type="KEGG" id="mgo:AFA91_05105"/>
<keyword evidence="1 5" id="KW-0489">Methyltransferase</keyword>
<evidence type="ECO:0000313" key="6">
    <source>
        <dbReference type="Proteomes" id="UP000062255"/>
    </source>
</evidence>
<dbReference type="CDD" id="cd02440">
    <property type="entry name" value="AdoMet_MTases"/>
    <property type="match status" value="1"/>
</dbReference>
<dbReference type="PANTHER" id="PTHR43464:SF19">
    <property type="entry name" value="UBIQUINONE BIOSYNTHESIS O-METHYLTRANSFERASE, MITOCHONDRIAL"/>
    <property type="match status" value="1"/>
</dbReference>
<dbReference type="PANTHER" id="PTHR43464">
    <property type="entry name" value="METHYLTRANSFERASE"/>
    <property type="match status" value="1"/>
</dbReference>